<dbReference type="Pfam" id="PF02545">
    <property type="entry name" value="Maf"/>
    <property type="match status" value="1"/>
</dbReference>
<keyword evidence="2 4" id="KW-0378">Hydrolase</keyword>
<dbReference type="OrthoDB" id="9813962at2"/>
<reference evidence="5 6" key="1">
    <citation type="submission" date="2017-07" db="EMBL/GenBank/DDBJ databases">
        <title>Sandarakinorhabdus cyanobacteriorum sp. nov., a novel bacterium isolated from cyanobacterial aggregates in a eutrophic lake.</title>
        <authorList>
            <person name="Cai H."/>
        </authorList>
    </citation>
    <scope>NUCLEOTIDE SEQUENCE [LARGE SCALE GENOMIC DNA]</scope>
    <source>
        <strain evidence="5 6">TH057</strain>
    </source>
</reference>
<keyword evidence="6" id="KW-1185">Reference proteome</keyword>
<keyword evidence="3 4" id="KW-0546">Nucleotide metabolism</keyword>
<dbReference type="SUPFAM" id="SSF52972">
    <property type="entry name" value="ITPase-like"/>
    <property type="match status" value="1"/>
</dbReference>
<comment type="caution">
    <text evidence="4">Lacks conserved residue(s) required for the propagation of feature annotation.</text>
</comment>
<evidence type="ECO:0000313" key="5">
    <source>
        <dbReference type="EMBL" id="OYQ26795.1"/>
    </source>
</evidence>
<comment type="function">
    <text evidence="4">Nucleoside triphosphate pyrophosphatase. May have a dual role in cell division arrest and in preventing the incorporation of modified nucleotides into cellular nucleic acids.</text>
</comment>
<comment type="catalytic activity">
    <reaction evidence="4">
        <text>a ribonucleoside 5'-triphosphate + H2O = a ribonucleoside 5'-phosphate + diphosphate + H(+)</text>
        <dbReference type="Rhea" id="RHEA:23996"/>
        <dbReference type="ChEBI" id="CHEBI:15377"/>
        <dbReference type="ChEBI" id="CHEBI:15378"/>
        <dbReference type="ChEBI" id="CHEBI:33019"/>
        <dbReference type="ChEBI" id="CHEBI:58043"/>
        <dbReference type="ChEBI" id="CHEBI:61557"/>
        <dbReference type="EC" id="3.6.1.9"/>
    </reaction>
</comment>
<gene>
    <name evidence="5" type="ORF">CHU93_11500</name>
</gene>
<comment type="catalytic activity">
    <reaction evidence="4">
        <text>a 2'-deoxyribonucleoside 5'-triphosphate + H2O = a 2'-deoxyribonucleoside 5'-phosphate + diphosphate + H(+)</text>
        <dbReference type="Rhea" id="RHEA:44644"/>
        <dbReference type="ChEBI" id="CHEBI:15377"/>
        <dbReference type="ChEBI" id="CHEBI:15378"/>
        <dbReference type="ChEBI" id="CHEBI:33019"/>
        <dbReference type="ChEBI" id="CHEBI:61560"/>
        <dbReference type="ChEBI" id="CHEBI:65317"/>
        <dbReference type="EC" id="3.6.1.9"/>
    </reaction>
</comment>
<dbReference type="HAMAP" id="MF_00528">
    <property type="entry name" value="Maf"/>
    <property type="match status" value="1"/>
</dbReference>
<evidence type="ECO:0000256" key="1">
    <source>
        <dbReference type="ARBA" id="ARBA00001968"/>
    </source>
</evidence>
<dbReference type="GO" id="GO:0009117">
    <property type="term" value="P:nucleotide metabolic process"/>
    <property type="evidence" value="ECO:0007669"/>
    <property type="project" value="UniProtKB-KW"/>
</dbReference>
<dbReference type="GO" id="GO:0047429">
    <property type="term" value="F:nucleoside triphosphate diphosphatase activity"/>
    <property type="evidence" value="ECO:0007669"/>
    <property type="project" value="UniProtKB-EC"/>
</dbReference>
<proteinExistence type="inferred from homology"/>
<comment type="subcellular location">
    <subcellularLocation>
        <location evidence="4">Cytoplasm</location>
    </subcellularLocation>
</comment>
<evidence type="ECO:0000256" key="4">
    <source>
        <dbReference type="HAMAP-Rule" id="MF_00528"/>
    </source>
</evidence>
<dbReference type="EMBL" id="NOXT01000116">
    <property type="protein sequence ID" value="OYQ26795.1"/>
    <property type="molecule type" value="Genomic_DNA"/>
</dbReference>
<evidence type="ECO:0000256" key="3">
    <source>
        <dbReference type="ARBA" id="ARBA00023080"/>
    </source>
</evidence>
<feature type="active site" description="Proton acceptor" evidence="4">
    <location>
        <position position="73"/>
    </location>
</feature>
<protein>
    <recommendedName>
        <fullName evidence="4">Nucleoside triphosphate pyrophosphatase</fullName>
        <ecNumber evidence="4">3.6.1.9</ecNumber>
    </recommendedName>
    <alternativeName>
        <fullName evidence="4">Nucleotide pyrophosphatase</fullName>
        <shortName evidence="4">Nucleotide PPase</shortName>
    </alternativeName>
</protein>
<dbReference type="Proteomes" id="UP000216991">
    <property type="component" value="Unassembled WGS sequence"/>
</dbReference>
<comment type="cofactor">
    <cofactor evidence="1 4">
        <name>a divalent metal cation</name>
        <dbReference type="ChEBI" id="CHEBI:60240"/>
    </cofactor>
</comment>
<keyword evidence="4" id="KW-0963">Cytoplasm</keyword>
<accession>A0A255YE06</accession>
<dbReference type="EC" id="3.6.1.9" evidence="4"/>
<dbReference type="PANTHER" id="PTHR43213">
    <property type="entry name" value="BIFUNCTIONAL DTTP/UTP PYROPHOSPHATASE/METHYLTRANSFERASE PROTEIN-RELATED"/>
    <property type="match status" value="1"/>
</dbReference>
<comment type="caution">
    <text evidence="5">The sequence shown here is derived from an EMBL/GenBank/DDBJ whole genome shotgun (WGS) entry which is preliminary data.</text>
</comment>
<sequence length="197" mass="20841">MLVLASQSAARRAMLSAAGVPHEALPAHVDEEGITAGLIAEQASPERIADALAEVKALKISRQHPGALVLGADSVVVTADGSLVNKPETRPRAEAQLRQLAGTTHRLISAAVICEAGKPVWRQGGAARLKMRTLSDAFITRYLDAEGDAVLGCVGCYRIEGLGAQLFSRIDGDQFVIRGLPLLAVLDYLRVRGMLPS</sequence>
<name>A0A255YE06_9SPHN</name>
<dbReference type="CDD" id="cd00555">
    <property type="entry name" value="Maf"/>
    <property type="match status" value="1"/>
</dbReference>
<evidence type="ECO:0000313" key="6">
    <source>
        <dbReference type="Proteomes" id="UP000216991"/>
    </source>
</evidence>
<dbReference type="InterPro" id="IPR029001">
    <property type="entry name" value="ITPase-like_fam"/>
</dbReference>
<dbReference type="GO" id="GO:0005737">
    <property type="term" value="C:cytoplasm"/>
    <property type="evidence" value="ECO:0007669"/>
    <property type="project" value="UniProtKB-SubCell"/>
</dbReference>
<dbReference type="PIRSF" id="PIRSF006305">
    <property type="entry name" value="Maf"/>
    <property type="match status" value="1"/>
</dbReference>
<organism evidence="5 6">
    <name type="scientific">Sandarakinorhabdus cyanobacteriorum</name>
    <dbReference type="NCBI Taxonomy" id="1981098"/>
    <lineage>
        <taxon>Bacteria</taxon>
        <taxon>Pseudomonadati</taxon>
        <taxon>Pseudomonadota</taxon>
        <taxon>Alphaproteobacteria</taxon>
        <taxon>Sphingomonadales</taxon>
        <taxon>Sphingosinicellaceae</taxon>
        <taxon>Sandarakinorhabdus</taxon>
    </lineage>
</organism>
<dbReference type="PANTHER" id="PTHR43213:SF5">
    <property type="entry name" value="BIFUNCTIONAL DTTP_UTP PYROPHOSPHATASE_METHYLTRANSFERASE PROTEIN-RELATED"/>
    <property type="match status" value="1"/>
</dbReference>
<dbReference type="AlphaFoldDB" id="A0A255YE06"/>
<dbReference type="Gene3D" id="3.90.950.10">
    <property type="match status" value="1"/>
</dbReference>
<evidence type="ECO:0000256" key="2">
    <source>
        <dbReference type="ARBA" id="ARBA00022801"/>
    </source>
</evidence>
<comment type="similarity">
    <text evidence="4">Belongs to the Maf family.</text>
</comment>
<dbReference type="InterPro" id="IPR003697">
    <property type="entry name" value="Maf-like"/>
</dbReference>